<proteinExistence type="predicted"/>
<dbReference type="EMBL" id="FAOZ01000040">
    <property type="protein sequence ID" value="CUU60447.1"/>
    <property type="molecule type" value="Genomic_DNA"/>
</dbReference>
<protein>
    <submittedName>
        <fullName evidence="1">Uncharacterized protein</fullName>
    </submittedName>
</protein>
<gene>
    <name evidence="1" type="ORF">Ga0074812_14023</name>
</gene>
<evidence type="ECO:0000313" key="1">
    <source>
        <dbReference type="EMBL" id="CUU60447.1"/>
    </source>
</evidence>
<keyword evidence="2" id="KW-1185">Reference proteome</keyword>
<dbReference type="AlphaFoldDB" id="A0A0S4QZ53"/>
<organism evidence="1 2">
    <name type="scientific">Parafrankia irregularis</name>
    <dbReference type="NCBI Taxonomy" id="795642"/>
    <lineage>
        <taxon>Bacteria</taxon>
        <taxon>Bacillati</taxon>
        <taxon>Actinomycetota</taxon>
        <taxon>Actinomycetes</taxon>
        <taxon>Frankiales</taxon>
        <taxon>Frankiaceae</taxon>
        <taxon>Parafrankia</taxon>
    </lineage>
</organism>
<name>A0A0S4QZ53_9ACTN</name>
<sequence length="100" mass="10447">MSNSDISPVPLGALFPMWRGRGCESSSTGMPAASDQPDRYPPLVGGLVLNEDGEPIEVVAPFAGPSALAAWMERRGITHYRVLLAHLPGAVAPHGSADPT</sequence>
<dbReference type="Proteomes" id="UP000198802">
    <property type="component" value="Unassembled WGS sequence"/>
</dbReference>
<evidence type="ECO:0000313" key="2">
    <source>
        <dbReference type="Proteomes" id="UP000198802"/>
    </source>
</evidence>
<reference evidence="2" key="1">
    <citation type="submission" date="2015-11" db="EMBL/GenBank/DDBJ databases">
        <authorList>
            <person name="Varghese N."/>
        </authorList>
    </citation>
    <scope>NUCLEOTIDE SEQUENCE [LARGE SCALE GENOMIC DNA]</scope>
    <source>
        <strain evidence="2">DSM 45899</strain>
    </source>
</reference>
<accession>A0A0S4QZ53</accession>